<feature type="region of interest" description="Disordered" evidence="1">
    <location>
        <begin position="58"/>
        <end position="104"/>
    </location>
</feature>
<accession>A0A652ZVS1</accession>
<gene>
    <name evidence="2" type="ORF">TRIP_E230081</name>
</gene>
<evidence type="ECO:0000256" key="1">
    <source>
        <dbReference type="SAM" id="MobiDB-lite"/>
    </source>
</evidence>
<dbReference type="EMBL" id="UPXP01000016">
    <property type="protein sequence ID" value="VBB39898.1"/>
    <property type="molecule type" value="Genomic_DNA"/>
</dbReference>
<dbReference type="AlphaFoldDB" id="A0A652ZVS1"/>
<protein>
    <submittedName>
        <fullName evidence="2">Uncharacterized protein</fullName>
    </submittedName>
</protein>
<reference evidence="2" key="1">
    <citation type="submission" date="2018-07" db="EMBL/GenBank/DDBJ databases">
        <authorList>
            <consortium name="Genoscope - CEA"/>
            <person name="William W."/>
        </authorList>
    </citation>
    <scope>NUCLEOTIDE SEQUENCE</scope>
    <source>
        <strain evidence="2">IK1</strain>
    </source>
</reference>
<organism evidence="2">
    <name type="scientific">uncultured Spirochaetota bacterium</name>
    <dbReference type="NCBI Taxonomy" id="460511"/>
    <lineage>
        <taxon>Bacteria</taxon>
        <taxon>Pseudomonadati</taxon>
        <taxon>Spirochaetota</taxon>
        <taxon>environmental samples</taxon>
    </lineage>
</organism>
<evidence type="ECO:0000313" key="2">
    <source>
        <dbReference type="EMBL" id="VBB39898.1"/>
    </source>
</evidence>
<name>A0A652ZVS1_9SPIR</name>
<proteinExistence type="predicted"/>
<feature type="compositionally biased region" description="Polar residues" evidence="1">
    <location>
        <begin position="85"/>
        <end position="104"/>
    </location>
</feature>
<feature type="region of interest" description="Disordered" evidence="1">
    <location>
        <begin position="1"/>
        <end position="21"/>
    </location>
</feature>
<sequence>MLKKRPEAFGEDLKEFEDDPFRSLAGSSLAANSSLSDEAYGPYTPFVFDEANIVHDSRTPAERARARRNASLEADASGAPDGFTTIPSPTTQAKPQTLPNGQPKKTTAELITIIKANPESLTIGDIDFSDAEQVDAVIAELKQAMQNRSGELRYETVLPGDSKGRAPGIYDTATGKLIQAYDDTSGLEAQNASITSKLSTLSSSPSADYLDALTKMKNAQTAVTGGITSDDTEAEYERLNELSGSDYRDRMSALSSAVDEGLSGQEGLTEEEKALYQRAGDKSVALELAQAQRTLNSIRSSTGSTMAYLAAADEVRSKISDLRTQNEVGLLNAEMARKEKNYQNKAESYYSLLEQGRISLAEYEEGLRAERYNAFQASAATLSQIASRDSSQIQHLTELADVIYAQITAMEVKNKEAYQKWIDLANQEVSPIRNLLDAIIAQDALVTSR</sequence>
<feature type="compositionally biased region" description="Basic and acidic residues" evidence="1">
    <location>
        <begin position="1"/>
        <end position="13"/>
    </location>
</feature>